<feature type="transmembrane region" description="Helical" evidence="1">
    <location>
        <begin position="12"/>
        <end position="28"/>
    </location>
</feature>
<comment type="caution">
    <text evidence="2">The sequence shown here is derived from an EMBL/GenBank/DDBJ whole genome shotgun (WGS) entry which is preliminary data.</text>
</comment>
<dbReference type="AlphaFoldDB" id="R2PT82"/>
<keyword evidence="1" id="KW-1133">Transmembrane helix</keyword>
<keyword evidence="1" id="KW-0472">Membrane</keyword>
<gene>
    <name evidence="2" type="ORF">UAU_04928</name>
</gene>
<proteinExistence type="predicted"/>
<name>R2PT82_9ENTE</name>
<dbReference type="PATRIC" id="fig|1158607.3.peg.4912"/>
<evidence type="ECO:0000313" key="3">
    <source>
        <dbReference type="Proteomes" id="UP000013782"/>
    </source>
</evidence>
<protein>
    <recommendedName>
        <fullName evidence="4">Major facilitator superfamily (MFS) profile domain-containing protein</fullName>
    </recommendedName>
</protein>
<dbReference type="RefSeq" id="WP_010759860.1">
    <property type="nucleotide sequence ID" value="NZ_ASWD01000002.1"/>
</dbReference>
<dbReference type="HOGENOM" id="CLU_3167834_0_0_9"/>
<keyword evidence="3" id="KW-1185">Reference proteome</keyword>
<dbReference type="Proteomes" id="UP000013782">
    <property type="component" value="Unassembled WGS sequence"/>
</dbReference>
<sequence>MDSTVGDRPRAVFFVVLTVFMVVILVFLRPSKKMSGMTDKSIEQLYE</sequence>
<evidence type="ECO:0000256" key="1">
    <source>
        <dbReference type="SAM" id="Phobius"/>
    </source>
</evidence>
<dbReference type="EMBL" id="AJAQ01000050">
    <property type="protein sequence ID" value="EOH86488.1"/>
    <property type="molecule type" value="Genomic_DNA"/>
</dbReference>
<keyword evidence="1" id="KW-0812">Transmembrane</keyword>
<evidence type="ECO:0000313" key="2">
    <source>
        <dbReference type="EMBL" id="EOH86488.1"/>
    </source>
</evidence>
<evidence type="ECO:0008006" key="4">
    <source>
        <dbReference type="Google" id="ProtNLM"/>
    </source>
</evidence>
<organism evidence="2 3">
    <name type="scientific">Enterococcus pallens ATCC BAA-351</name>
    <dbReference type="NCBI Taxonomy" id="1158607"/>
    <lineage>
        <taxon>Bacteria</taxon>
        <taxon>Bacillati</taxon>
        <taxon>Bacillota</taxon>
        <taxon>Bacilli</taxon>
        <taxon>Lactobacillales</taxon>
        <taxon>Enterococcaceae</taxon>
        <taxon>Enterococcus</taxon>
    </lineage>
</organism>
<accession>R2PT82</accession>
<reference evidence="2 3" key="1">
    <citation type="submission" date="2013-02" db="EMBL/GenBank/DDBJ databases">
        <title>The Genome Sequence of Enterococcus pallens BAA-351.</title>
        <authorList>
            <consortium name="The Broad Institute Genome Sequencing Platform"/>
            <consortium name="The Broad Institute Genome Sequencing Center for Infectious Disease"/>
            <person name="Earl A.M."/>
            <person name="Gilmore M.S."/>
            <person name="Lebreton F."/>
            <person name="Walker B."/>
            <person name="Young S.K."/>
            <person name="Zeng Q."/>
            <person name="Gargeya S."/>
            <person name="Fitzgerald M."/>
            <person name="Haas B."/>
            <person name="Abouelleil A."/>
            <person name="Alvarado L."/>
            <person name="Arachchi H.M."/>
            <person name="Berlin A.M."/>
            <person name="Chapman S.B."/>
            <person name="Dewar J."/>
            <person name="Goldberg J."/>
            <person name="Griggs A."/>
            <person name="Gujja S."/>
            <person name="Hansen M."/>
            <person name="Howarth C."/>
            <person name="Imamovic A."/>
            <person name="Larimer J."/>
            <person name="McCowan C."/>
            <person name="Murphy C."/>
            <person name="Neiman D."/>
            <person name="Pearson M."/>
            <person name="Priest M."/>
            <person name="Roberts A."/>
            <person name="Saif S."/>
            <person name="Shea T."/>
            <person name="Sisk P."/>
            <person name="Sykes S."/>
            <person name="Wortman J."/>
            <person name="Nusbaum C."/>
            <person name="Birren B."/>
        </authorList>
    </citation>
    <scope>NUCLEOTIDE SEQUENCE [LARGE SCALE GENOMIC DNA]</scope>
    <source>
        <strain evidence="2 3">ATCC BAA-351</strain>
    </source>
</reference>